<name>A0A5C3FE74_9BASI</name>
<evidence type="ECO:0000313" key="2">
    <source>
        <dbReference type="EMBL" id="SPO41995.1"/>
    </source>
</evidence>
<dbReference type="EMBL" id="OOIP01000035">
    <property type="protein sequence ID" value="SPO41995.1"/>
    <property type="molecule type" value="Genomic_DNA"/>
</dbReference>
<organism evidence="2 3">
    <name type="scientific">Pseudozyma flocculosa</name>
    <dbReference type="NCBI Taxonomy" id="84751"/>
    <lineage>
        <taxon>Eukaryota</taxon>
        <taxon>Fungi</taxon>
        <taxon>Dikarya</taxon>
        <taxon>Basidiomycota</taxon>
        <taxon>Ustilaginomycotina</taxon>
        <taxon>Ustilaginomycetes</taxon>
        <taxon>Ustilaginales</taxon>
        <taxon>Ustilaginaceae</taxon>
        <taxon>Pseudozyma</taxon>
    </lineage>
</organism>
<reference evidence="2 3" key="1">
    <citation type="submission" date="2018-03" db="EMBL/GenBank/DDBJ databases">
        <authorList>
            <person name="Guldener U."/>
        </authorList>
    </citation>
    <scope>NUCLEOTIDE SEQUENCE [LARGE SCALE GENOMIC DNA]</scope>
    <source>
        <strain evidence="2 3">DAOM196992</strain>
    </source>
</reference>
<accession>A0A5C3FE74</accession>
<evidence type="ECO:0000313" key="3">
    <source>
        <dbReference type="Proteomes" id="UP000323386"/>
    </source>
</evidence>
<evidence type="ECO:0000256" key="1">
    <source>
        <dbReference type="SAM" id="MobiDB-lite"/>
    </source>
</evidence>
<dbReference type="AlphaFoldDB" id="A0A5C3FE74"/>
<feature type="region of interest" description="Disordered" evidence="1">
    <location>
        <begin position="19"/>
        <end position="38"/>
    </location>
</feature>
<dbReference type="Proteomes" id="UP000323386">
    <property type="component" value="Unassembled WGS sequence"/>
</dbReference>
<feature type="region of interest" description="Disordered" evidence="1">
    <location>
        <begin position="156"/>
        <end position="181"/>
    </location>
</feature>
<feature type="compositionally biased region" description="Low complexity" evidence="1">
    <location>
        <begin position="21"/>
        <end position="38"/>
    </location>
</feature>
<protein>
    <submittedName>
        <fullName evidence="2">Uncharacterized protein</fullName>
    </submittedName>
</protein>
<sequence>MPACPPGCLRDPLRGFASCRPSTTTTTTTTTTTYPSTHLPYPPTRLPALPAHPSACLIALVPSVCPARLSTPHRRRRHALALALALVPARPSTPHGWPSRHRHTTFFWPPSPPSPLDRSLAPGRIPSTITCSATHSRPTLHRLDLDLDLDLGPDTLGAGTLTPSRSTAATDLRKSRPRPST</sequence>
<keyword evidence="3" id="KW-1185">Reference proteome</keyword>
<gene>
    <name evidence="2" type="ORF">PSFLO_07478</name>
</gene>
<proteinExistence type="predicted"/>